<comment type="caution">
    <text evidence="17">The sequence shown here is derived from an EMBL/GenBank/DDBJ whole genome shotgun (WGS) entry which is preliminary data.</text>
</comment>
<evidence type="ECO:0000256" key="1">
    <source>
        <dbReference type="ARBA" id="ARBA00004429"/>
    </source>
</evidence>
<comment type="subunit">
    <text evidence="13">Interacts with the Sec translocase complex via SecD. Specifically interacts with transmembrane segments of nascent integral membrane proteins during membrane integration.</text>
</comment>
<feature type="domain" description="Membrane insertase YidC N-terminal" evidence="16">
    <location>
        <begin position="72"/>
        <end position="361"/>
    </location>
</feature>
<dbReference type="EMBL" id="JAESVA010000001">
    <property type="protein sequence ID" value="MCB8879005.1"/>
    <property type="molecule type" value="Genomic_DNA"/>
</dbReference>
<dbReference type="GO" id="GO:0005886">
    <property type="term" value="C:plasma membrane"/>
    <property type="evidence" value="ECO:0007669"/>
    <property type="project" value="UniProtKB-SubCell"/>
</dbReference>
<evidence type="ECO:0000259" key="16">
    <source>
        <dbReference type="Pfam" id="PF14849"/>
    </source>
</evidence>
<comment type="function">
    <text evidence="13">Required for the insertion and/or proper folding and/or complex formation of integral membrane proteins into the membrane. Involved in integration of membrane proteins that insert both dependently and independently of the Sec translocase complex, as well as at least some lipoproteins. Aids folding of multispanning membrane proteins.</text>
</comment>
<feature type="compositionally biased region" description="Low complexity" evidence="14">
    <location>
        <begin position="56"/>
        <end position="66"/>
    </location>
</feature>
<keyword evidence="7 13" id="KW-0653">Protein transport</keyword>
<dbReference type="NCBIfam" id="TIGR03593">
    <property type="entry name" value="yidC_nterm"/>
    <property type="match status" value="1"/>
</dbReference>
<dbReference type="InterPro" id="IPR028055">
    <property type="entry name" value="YidC/Oxa/ALB_C"/>
</dbReference>
<dbReference type="CDD" id="cd20070">
    <property type="entry name" value="5TM_YidC_Alb3"/>
    <property type="match status" value="1"/>
</dbReference>
<dbReference type="PRINTS" id="PR01900">
    <property type="entry name" value="YIDCPROTEIN"/>
</dbReference>
<dbReference type="RefSeq" id="WP_227305451.1">
    <property type="nucleotide sequence ID" value="NZ_JAESVA010000001.1"/>
</dbReference>
<dbReference type="NCBIfam" id="TIGR03592">
    <property type="entry name" value="yidC_oxa1_cterm"/>
    <property type="match status" value="1"/>
</dbReference>
<gene>
    <name evidence="13 17" type="primary">yidC</name>
    <name evidence="17" type="ORF">ACELLULO517_02075</name>
</gene>
<dbReference type="Gene3D" id="2.70.98.90">
    <property type="match status" value="1"/>
</dbReference>
<dbReference type="InterPro" id="IPR001708">
    <property type="entry name" value="YidC/ALB3/OXA1/COX18"/>
</dbReference>
<evidence type="ECO:0000313" key="18">
    <source>
        <dbReference type="Proteomes" id="UP000721844"/>
    </source>
</evidence>
<accession>A0A963YZE9</accession>
<dbReference type="GO" id="GO:0051205">
    <property type="term" value="P:protein insertion into membrane"/>
    <property type="evidence" value="ECO:0007669"/>
    <property type="project" value="TreeGrafter"/>
</dbReference>
<dbReference type="PANTHER" id="PTHR12428:SF65">
    <property type="entry name" value="CYTOCHROME C OXIDASE ASSEMBLY PROTEIN COX18, MITOCHONDRIAL"/>
    <property type="match status" value="1"/>
</dbReference>
<dbReference type="InterPro" id="IPR028053">
    <property type="entry name" value="Membr_insert_YidC_N"/>
</dbReference>
<feature type="transmembrane region" description="Helical" evidence="13">
    <location>
        <begin position="373"/>
        <end position="392"/>
    </location>
</feature>
<keyword evidence="6 13" id="KW-0812">Transmembrane</keyword>
<organism evidence="17 18">
    <name type="scientific">Acidisoma cellulosilyticum</name>
    <dbReference type="NCBI Taxonomy" id="2802395"/>
    <lineage>
        <taxon>Bacteria</taxon>
        <taxon>Pseudomonadati</taxon>
        <taxon>Pseudomonadota</taxon>
        <taxon>Alphaproteobacteria</taxon>
        <taxon>Acetobacterales</taxon>
        <taxon>Acidocellaceae</taxon>
        <taxon>Acidisoma</taxon>
    </lineage>
</organism>
<dbReference type="HAMAP" id="MF_01810">
    <property type="entry name" value="YidC_type1"/>
    <property type="match status" value="1"/>
</dbReference>
<feature type="region of interest" description="Disordered" evidence="14">
    <location>
        <begin position="34"/>
        <end position="73"/>
    </location>
</feature>
<keyword evidence="8 13" id="KW-1133">Transmembrane helix</keyword>
<evidence type="ECO:0000256" key="9">
    <source>
        <dbReference type="ARBA" id="ARBA00023136"/>
    </source>
</evidence>
<feature type="domain" description="Membrane insertase YidC/Oxa/ALB C-terminal" evidence="15">
    <location>
        <begin position="373"/>
        <end position="573"/>
    </location>
</feature>
<comment type="similarity">
    <text evidence="2 13">Belongs to the OXA1/ALB3/YidC family. Type 1 subfamily.</text>
</comment>
<dbReference type="Proteomes" id="UP000721844">
    <property type="component" value="Unassembled WGS sequence"/>
</dbReference>
<keyword evidence="10 13" id="KW-0143">Chaperone</keyword>
<feature type="transmembrane region" description="Helical" evidence="13">
    <location>
        <begin position="442"/>
        <end position="463"/>
    </location>
</feature>
<reference evidence="17 18" key="1">
    <citation type="journal article" date="2021" name="Microorganisms">
        <title>Acidisoma silvae sp. nov. and Acidisomacellulosilytica sp. nov., Two Acidophilic Bacteria Isolated from Decaying Wood, Hydrolyzing Cellulose and Producing Poly-3-hydroxybutyrate.</title>
        <authorList>
            <person name="Mieszkin S."/>
            <person name="Pouder E."/>
            <person name="Uroz S."/>
            <person name="Simon-Colin C."/>
            <person name="Alain K."/>
        </authorList>
    </citation>
    <scope>NUCLEOTIDE SEQUENCE [LARGE SCALE GENOMIC DNA]</scope>
    <source>
        <strain evidence="17 18">HW T5.17</strain>
    </source>
</reference>
<evidence type="ECO:0000313" key="17">
    <source>
        <dbReference type="EMBL" id="MCB8879005.1"/>
    </source>
</evidence>
<dbReference type="PRINTS" id="PR00701">
    <property type="entry name" value="60KDINNERMP"/>
</dbReference>
<evidence type="ECO:0000256" key="12">
    <source>
        <dbReference type="ARBA" id="ARBA00033342"/>
    </source>
</evidence>
<dbReference type="GO" id="GO:0032977">
    <property type="term" value="F:membrane insertase activity"/>
    <property type="evidence" value="ECO:0007669"/>
    <property type="project" value="InterPro"/>
</dbReference>
<sequence>MEQKRLFIAIAASLVILLGFEFLVAPHLPHPKAPPPIASTSQSGDMAASGKPMGNMAMASASSASSEPSPTVAIKAPSLDGSISLRGALLDNLVLTDYHETVDPKSPLVQLLSPQNQAQPYYVQYGWAAASGATIGGQPVRLPDSNTLWHASETTLSPGTPLVLTWANGQGLTFAITYAVDDHYMFSVDQQVTNASSQPVSLFPWSRIRREYMPPTSGFYLLHEGPIGVFNGTLHELGYKAIQKDGATHDGVGYSETSDGGWLGFTDKYWATMLIPDQHDDMTGAVRAITANGTDGFQADFTSSQAQTVLPGGSASTTSHAFTGAKVVKLLDHYEAEYHIPSFDKAVDFGIFYFLTKPIFFALDYLYHVLGNFGLAIMAFTFAVKLLFFPLANKSYKSMSKMKLLAPKIKEVRERYKDDPAKQQSEMMGLYRSEKVNPASGCLPMVIQIPVFFCLYKVIFVTIEMRHAPFFGWIHDLSATDPTNIFTLFGLIPWDPTAIAPFLHLGVWPLIMGGTMYLQQKMNPPPPDPAQARLFQLMPIIFTFMLARFPAGLVIYWSWNNLLSVTQQWYIMRRTRLEKPRMIRTERKNAGG</sequence>
<evidence type="ECO:0000256" key="8">
    <source>
        <dbReference type="ARBA" id="ARBA00022989"/>
    </source>
</evidence>
<keyword evidence="4 13" id="KW-0813">Transport</keyword>
<dbReference type="InterPro" id="IPR047196">
    <property type="entry name" value="YidC_ALB_C"/>
</dbReference>
<evidence type="ECO:0000256" key="10">
    <source>
        <dbReference type="ARBA" id="ARBA00023186"/>
    </source>
</evidence>
<evidence type="ECO:0000256" key="5">
    <source>
        <dbReference type="ARBA" id="ARBA00022475"/>
    </source>
</evidence>
<evidence type="ECO:0000256" key="13">
    <source>
        <dbReference type="HAMAP-Rule" id="MF_01810"/>
    </source>
</evidence>
<keyword evidence="5 13" id="KW-1003">Cell membrane</keyword>
<dbReference type="NCBIfam" id="NF002353">
    <property type="entry name" value="PRK01318.1-4"/>
    <property type="match status" value="1"/>
</dbReference>
<keyword evidence="9 13" id="KW-0472">Membrane</keyword>
<comment type="subcellular location">
    <subcellularLocation>
        <location evidence="1">Cell inner membrane</location>
        <topology evidence="1">Multi-pass membrane protein</topology>
    </subcellularLocation>
    <subcellularLocation>
        <location evidence="13">Cell membrane</location>
        <topology evidence="13">Multi-pass membrane protein</topology>
    </subcellularLocation>
</comment>
<dbReference type="AlphaFoldDB" id="A0A963YZE9"/>
<evidence type="ECO:0000256" key="3">
    <source>
        <dbReference type="ARBA" id="ARBA00015325"/>
    </source>
</evidence>
<dbReference type="CDD" id="cd19961">
    <property type="entry name" value="EcYidC-like_peri"/>
    <property type="match status" value="1"/>
</dbReference>
<protein>
    <recommendedName>
        <fullName evidence="3 13">Membrane protein insertase YidC</fullName>
    </recommendedName>
    <alternativeName>
        <fullName evidence="12 13">Foldase YidC</fullName>
    </alternativeName>
    <alternativeName>
        <fullName evidence="13">Membrane protein YidC</fullName>
    </alternativeName>
    <alternativeName>
        <fullName evidence="11 13">membrane integrase YidC</fullName>
    </alternativeName>
</protein>
<evidence type="ECO:0000256" key="14">
    <source>
        <dbReference type="SAM" id="MobiDB-lite"/>
    </source>
</evidence>
<dbReference type="PANTHER" id="PTHR12428">
    <property type="entry name" value="OXA1"/>
    <property type="match status" value="1"/>
</dbReference>
<evidence type="ECO:0000256" key="7">
    <source>
        <dbReference type="ARBA" id="ARBA00022927"/>
    </source>
</evidence>
<feature type="transmembrane region" description="Helical" evidence="13">
    <location>
        <begin position="6"/>
        <end position="25"/>
    </location>
</feature>
<dbReference type="InterPro" id="IPR019998">
    <property type="entry name" value="Membr_insert_YidC"/>
</dbReference>
<proteinExistence type="inferred from homology"/>
<dbReference type="Pfam" id="PF14849">
    <property type="entry name" value="YidC_periplas"/>
    <property type="match status" value="1"/>
</dbReference>
<dbReference type="InterPro" id="IPR038221">
    <property type="entry name" value="YidC_periplasmic_sf"/>
</dbReference>
<evidence type="ECO:0000256" key="4">
    <source>
        <dbReference type="ARBA" id="ARBA00022448"/>
    </source>
</evidence>
<evidence type="ECO:0000259" key="15">
    <source>
        <dbReference type="Pfam" id="PF02096"/>
    </source>
</evidence>
<name>A0A963YZE9_9PROT</name>
<evidence type="ECO:0000256" key="6">
    <source>
        <dbReference type="ARBA" id="ARBA00022692"/>
    </source>
</evidence>
<evidence type="ECO:0000256" key="11">
    <source>
        <dbReference type="ARBA" id="ARBA00033245"/>
    </source>
</evidence>
<feature type="transmembrane region" description="Helical" evidence="13">
    <location>
        <begin position="539"/>
        <end position="559"/>
    </location>
</feature>
<evidence type="ECO:0000256" key="2">
    <source>
        <dbReference type="ARBA" id="ARBA00010527"/>
    </source>
</evidence>
<dbReference type="Pfam" id="PF02096">
    <property type="entry name" value="60KD_IMP"/>
    <property type="match status" value="1"/>
</dbReference>
<keyword evidence="18" id="KW-1185">Reference proteome</keyword>
<feature type="transmembrane region" description="Helical" evidence="13">
    <location>
        <begin position="498"/>
        <end position="518"/>
    </location>
</feature>
<dbReference type="GO" id="GO:0015031">
    <property type="term" value="P:protein transport"/>
    <property type="evidence" value="ECO:0007669"/>
    <property type="project" value="UniProtKB-KW"/>
</dbReference>